<evidence type="ECO:0000256" key="1">
    <source>
        <dbReference type="SAM" id="MobiDB-lite"/>
    </source>
</evidence>
<gene>
    <name evidence="2" type="ORF">M9458_006991</name>
</gene>
<dbReference type="Proteomes" id="UP001529510">
    <property type="component" value="Unassembled WGS sequence"/>
</dbReference>
<proteinExistence type="predicted"/>
<dbReference type="PANTHER" id="PTHR13886:SF2">
    <property type="entry name" value="C-JUN-AMINO-TERMINAL KINASE-INTERACTING PROTEIN 4"/>
    <property type="match status" value="1"/>
</dbReference>
<name>A0ABD0RKH5_CIRMR</name>
<evidence type="ECO:0000313" key="2">
    <source>
        <dbReference type="EMBL" id="KAL0198451.1"/>
    </source>
</evidence>
<feature type="non-terminal residue" evidence="2">
    <location>
        <position position="95"/>
    </location>
</feature>
<dbReference type="PANTHER" id="PTHR13886">
    <property type="entry name" value="JNK/SAPK-ASSOCIATED PROTEIN"/>
    <property type="match status" value="1"/>
</dbReference>
<accession>A0ABD0RKH5</accession>
<organism evidence="2 3">
    <name type="scientific">Cirrhinus mrigala</name>
    <name type="common">Mrigala</name>
    <dbReference type="NCBI Taxonomy" id="683832"/>
    <lineage>
        <taxon>Eukaryota</taxon>
        <taxon>Metazoa</taxon>
        <taxon>Chordata</taxon>
        <taxon>Craniata</taxon>
        <taxon>Vertebrata</taxon>
        <taxon>Euteleostomi</taxon>
        <taxon>Actinopterygii</taxon>
        <taxon>Neopterygii</taxon>
        <taxon>Teleostei</taxon>
        <taxon>Ostariophysi</taxon>
        <taxon>Cypriniformes</taxon>
        <taxon>Cyprinidae</taxon>
        <taxon>Labeoninae</taxon>
        <taxon>Labeonini</taxon>
        <taxon>Cirrhinus</taxon>
    </lineage>
</organism>
<feature type="non-terminal residue" evidence="2">
    <location>
        <position position="1"/>
    </location>
</feature>
<feature type="region of interest" description="Disordered" evidence="1">
    <location>
        <begin position="1"/>
        <end position="95"/>
    </location>
</feature>
<dbReference type="EMBL" id="JAMKFB020000003">
    <property type="protein sequence ID" value="KAL0198451.1"/>
    <property type="molecule type" value="Genomic_DNA"/>
</dbReference>
<comment type="caution">
    <text evidence="2">The sequence shown here is derived from an EMBL/GenBank/DDBJ whole genome shotgun (WGS) entry which is preliminary data.</text>
</comment>
<dbReference type="InterPro" id="IPR039911">
    <property type="entry name" value="JIP3/JIP4"/>
</dbReference>
<feature type="compositionally biased region" description="Acidic residues" evidence="1">
    <location>
        <begin position="1"/>
        <end position="19"/>
    </location>
</feature>
<reference evidence="2 3" key="1">
    <citation type="submission" date="2024-05" db="EMBL/GenBank/DDBJ databases">
        <title>Genome sequencing and assembly of Indian major carp, Cirrhinus mrigala (Hamilton, 1822).</title>
        <authorList>
            <person name="Mohindra V."/>
            <person name="Chowdhury L.M."/>
            <person name="Lal K."/>
            <person name="Jena J.K."/>
        </authorList>
    </citation>
    <scope>NUCLEOTIDE SEQUENCE [LARGE SCALE GENOMIC DNA]</scope>
    <source>
        <strain evidence="2">CM1030</strain>
        <tissue evidence="2">Blood</tissue>
    </source>
</reference>
<evidence type="ECO:0000313" key="3">
    <source>
        <dbReference type="Proteomes" id="UP001529510"/>
    </source>
</evidence>
<feature type="compositionally biased region" description="Polar residues" evidence="1">
    <location>
        <begin position="42"/>
        <end position="52"/>
    </location>
</feature>
<feature type="compositionally biased region" description="Polar residues" evidence="1">
    <location>
        <begin position="20"/>
        <end position="29"/>
    </location>
</feature>
<sequence length="95" mass="10092">EDGVPAAEEAMEATEEDQESPGQDSSQPGIYTEHVFTDPLGTESSGASTGNDNQRESDQDRDDTDSADGKANLAKEETQRMSSALPTMWLGAQNG</sequence>
<protein>
    <submittedName>
        <fullName evidence="2">Uncharacterized protein</fullName>
    </submittedName>
</protein>
<keyword evidence="3" id="KW-1185">Reference proteome</keyword>
<dbReference type="AlphaFoldDB" id="A0ABD0RKH5"/>